<keyword evidence="1" id="KW-1133">Transmembrane helix</keyword>
<gene>
    <name evidence="2" type="ORF">HNI00_11180</name>
</gene>
<accession>A0AA96Y480</accession>
<feature type="transmembrane region" description="Helical" evidence="1">
    <location>
        <begin position="40"/>
        <end position="61"/>
    </location>
</feature>
<evidence type="ECO:0000313" key="2">
    <source>
        <dbReference type="EMBL" id="WOB43651.1"/>
    </source>
</evidence>
<organism evidence="2">
    <name type="scientific">Thermoleptolyngbya oregonensis NK1-22</name>
    <dbReference type="NCBI Taxonomy" id="2547457"/>
    <lineage>
        <taxon>Bacteria</taxon>
        <taxon>Bacillati</taxon>
        <taxon>Cyanobacteriota</taxon>
        <taxon>Cyanophyceae</taxon>
        <taxon>Oculatellales</taxon>
        <taxon>Oculatellaceae</taxon>
        <taxon>Thermoleptolyngbya</taxon>
    </lineage>
</organism>
<protein>
    <submittedName>
        <fullName evidence="2">Uncharacterized protein</fullName>
    </submittedName>
</protein>
<proteinExistence type="predicted"/>
<dbReference type="EMBL" id="CP053540">
    <property type="protein sequence ID" value="WOB43651.1"/>
    <property type="molecule type" value="Genomic_DNA"/>
</dbReference>
<sequence>MYRIYAVDAADPESFRRDERSPQASDNLLSALPNPALRSGVLGVLLGSVGAIALVLGAGVSPATSFSFNSRQSAYDLSFSQPDFADALASYRITYTTDAERGELITLDTQLKTSVQNFVGLPSGSNSIASVTQSGNVFTHFIVSNGGPGGFEIRYDTPVATAPGGNFNESWLVRSFDGEAWDLEFLGGGSNTGLIPPDYELAIALPGNWSTQGSNPGQLEFRGIGPGYTILDNFSYNPATNLTTFKAVNHRWDDSSPDLNFVLHGRSPQSTPEPGVLMGLAALLGAIFHWRHLRPSS</sequence>
<keyword evidence="1" id="KW-0812">Transmembrane</keyword>
<dbReference type="RefSeq" id="WP_316793314.1">
    <property type="nucleotide sequence ID" value="NZ_CP053540.1"/>
</dbReference>
<keyword evidence="1" id="KW-0472">Membrane</keyword>
<evidence type="ECO:0000256" key="1">
    <source>
        <dbReference type="SAM" id="Phobius"/>
    </source>
</evidence>
<name>A0AA96Y480_9CYAN</name>
<dbReference type="AlphaFoldDB" id="A0AA96Y480"/>
<dbReference type="KEGG" id="tog:HNI00_11180"/>
<reference evidence="2" key="1">
    <citation type="submission" date="2020-05" db="EMBL/GenBank/DDBJ databases">
        <authorList>
            <person name="Zhu T."/>
            <person name="Keshari N."/>
            <person name="Lu X."/>
        </authorList>
    </citation>
    <scope>NUCLEOTIDE SEQUENCE</scope>
    <source>
        <strain evidence="2">NK1-22</strain>
    </source>
</reference>